<evidence type="ECO:0000256" key="1">
    <source>
        <dbReference type="SAM" id="MobiDB-lite"/>
    </source>
</evidence>
<dbReference type="GO" id="GO:0016491">
    <property type="term" value="F:oxidoreductase activity"/>
    <property type="evidence" value="ECO:0007669"/>
    <property type="project" value="InterPro"/>
</dbReference>
<comment type="caution">
    <text evidence="2">The sequence shown here is derived from an EMBL/GenBank/DDBJ whole genome shotgun (WGS) entry which is preliminary data.</text>
</comment>
<dbReference type="AlphaFoldDB" id="A0A7Y7XE34"/>
<gene>
    <name evidence="2" type="ORF">HX882_19000</name>
</gene>
<dbReference type="Gene3D" id="1.10.620.20">
    <property type="entry name" value="Ribonucleotide Reductase, subunit A"/>
    <property type="match status" value="1"/>
</dbReference>
<accession>A0A7Y7XE34</accession>
<reference evidence="2 3" key="1">
    <citation type="submission" date="2020-04" db="EMBL/GenBank/DDBJ databases">
        <title>Molecular characterization of pseudomonads from Agaricus bisporus reveal novel blotch 2 pathogens in Western Europe.</title>
        <authorList>
            <person name="Taparia T."/>
            <person name="Krijger M."/>
            <person name="Haynes E."/>
            <person name="Elpinstone J.G."/>
            <person name="Noble R."/>
            <person name="Van Der Wolf J."/>
        </authorList>
    </citation>
    <scope>NUCLEOTIDE SEQUENCE [LARGE SCALE GENOMIC DNA]</scope>
    <source>
        <strain evidence="2 3">H7001</strain>
    </source>
</reference>
<evidence type="ECO:0000313" key="3">
    <source>
        <dbReference type="Proteomes" id="UP000539985"/>
    </source>
</evidence>
<proteinExistence type="predicted"/>
<dbReference type="RefSeq" id="WP_177103621.1">
    <property type="nucleotide sequence ID" value="NZ_JACAQB010000008.1"/>
</dbReference>
<sequence>MNAEPCVILAAEPGERKDDIQALGELCRGLYQASLIFLVEKVQPGDDDVTGHLWAPSLAIENVDAALKALCLYLASGDWKVLELPLSATYLRLQALCAELHHGWQRDLATVTFALVAHISLDVHLSPPADALQSQPRHRRGAASPSLDERTRSKMLAEVAKVMYQGLDTDKQLFFTRILPKALHGFAAEERSRWEAILMQLGILEGDALLNDMLEASRGRKMVRLLRS</sequence>
<feature type="region of interest" description="Disordered" evidence="1">
    <location>
        <begin position="130"/>
        <end position="150"/>
    </location>
</feature>
<evidence type="ECO:0000313" key="2">
    <source>
        <dbReference type="EMBL" id="NWB97989.1"/>
    </source>
</evidence>
<dbReference type="EMBL" id="JACAQB010000008">
    <property type="protein sequence ID" value="NWB97989.1"/>
    <property type="molecule type" value="Genomic_DNA"/>
</dbReference>
<organism evidence="2 3">
    <name type="scientific">Pseudomonas gingeri</name>
    <dbReference type="NCBI Taxonomy" id="117681"/>
    <lineage>
        <taxon>Bacteria</taxon>
        <taxon>Pseudomonadati</taxon>
        <taxon>Pseudomonadota</taxon>
        <taxon>Gammaproteobacteria</taxon>
        <taxon>Pseudomonadales</taxon>
        <taxon>Pseudomonadaceae</taxon>
        <taxon>Pseudomonas</taxon>
    </lineage>
</organism>
<protein>
    <submittedName>
        <fullName evidence="2">Diiron oxygenase</fullName>
    </submittedName>
</protein>
<name>A0A7Y7XE34_9PSED</name>
<dbReference type="InterPro" id="IPR012348">
    <property type="entry name" value="RNR-like"/>
</dbReference>
<dbReference type="Proteomes" id="UP000539985">
    <property type="component" value="Unassembled WGS sequence"/>
</dbReference>